<dbReference type="GO" id="GO:0042420">
    <property type="term" value="P:dopamine catabolic process"/>
    <property type="evidence" value="ECO:0007669"/>
    <property type="project" value="TreeGrafter"/>
</dbReference>
<keyword evidence="5" id="KW-1015">Disulfide bond</keyword>
<dbReference type="SUPFAM" id="SSF49742">
    <property type="entry name" value="PHM/PNGase F"/>
    <property type="match status" value="2"/>
</dbReference>
<dbReference type="Pfam" id="PF03351">
    <property type="entry name" value="DOMON"/>
    <property type="match status" value="1"/>
</dbReference>
<dbReference type="InterPro" id="IPR014784">
    <property type="entry name" value="Cu2_ascorb_mOase-like_C"/>
</dbReference>
<dbReference type="Proteomes" id="UP000198287">
    <property type="component" value="Unassembled WGS sequence"/>
</dbReference>
<evidence type="ECO:0000256" key="3">
    <source>
        <dbReference type="ARBA" id="ARBA00022729"/>
    </source>
</evidence>
<dbReference type="GO" id="GO:0005507">
    <property type="term" value="F:copper ion binding"/>
    <property type="evidence" value="ECO:0007669"/>
    <property type="project" value="InterPro"/>
</dbReference>
<dbReference type="SMART" id="SM00664">
    <property type="entry name" value="DoH"/>
    <property type="match status" value="1"/>
</dbReference>
<comment type="similarity">
    <text evidence="2">Belongs to the copper type II ascorbate-dependent monooxygenase family.</text>
</comment>
<evidence type="ECO:0000256" key="6">
    <source>
        <dbReference type="ARBA" id="ARBA00023180"/>
    </source>
</evidence>
<keyword evidence="3 7" id="KW-0732">Signal</keyword>
<dbReference type="PRINTS" id="PR00767">
    <property type="entry name" value="DBMONOXGNASE"/>
</dbReference>
<feature type="signal peptide" evidence="7">
    <location>
        <begin position="1"/>
        <end position="19"/>
    </location>
</feature>
<dbReference type="CDD" id="cd09631">
    <property type="entry name" value="DOMON_DOH"/>
    <property type="match status" value="1"/>
</dbReference>
<feature type="domain" description="DOMON" evidence="8">
    <location>
        <begin position="39"/>
        <end position="155"/>
    </location>
</feature>
<dbReference type="PROSITE" id="PS50836">
    <property type="entry name" value="DOMON"/>
    <property type="match status" value="1"/>
</dbReference>
<dbReference type="Pfam" id="PF01082">
    <property type="entry name" value="Cu2_monooxygen"/>
    <property type="match status" value="1"/>
</dbReference>
<dbReference type="InterPro" id="IPR005018">
    <property type="entry name" value="DOMON_domain"/>
</dbReference>
<comment type="caution">
    <text evidence="9">The sequence shown here is derived from an EMBL/GenBank/DDBJ whole genome shotgun (WGS) entry which is preliminary data.</text>
</comment>
<evidence type="ECO:0000256" key="5">
    <source>
        <dbReference type="ARBA" id="ARBA00023157"/>
    </source>
</evidence>
<keyword evidence="10" id="KW-1185">Reference proteome</keyword>
<dbReference type="FunFam" id="2.60.120.230:FF:000001">
    <property type="entry name" value="Monooxygenase, DBH-like 1"/>
    <property type="match status" value="1"/>
</dbReference>
<dbReference type="Gene3D" id="2.60.120.310">
    <property type="entry name" value="Copper type II, ascorbate-dependent monooxygenase, N-terminal domain"/>
    <property type="match status" value="1"/>
</dbReference>
<evidence type="ECO:0000256" key="4">
    <source>
        <dbReference type="ARBA" id="ARBA00023136"/>
    </source>
</evidence>
<evidence type="ECO:0000313" key="9">
    <source>
        <dbReference type="EMBL" id="OXA53350.1"/>
    </source>
</evidence>
<dbReference type="GO" id="GO:0005615">
    <property type="term" value="C:extracellular space"/>
    <property type="evidence" value="ECO:0007669"/>
    <property type="project" value="TreeGrafter"/>
</dbReference>
<dbReference type="InterPro" id="IPR024548">
    <property type="entry name" value="Cu2_monoox_C"/>
</dbReference>
<dbReference type="AlphaFoldDB" id="A0A226E7Q9"/>
<proteinExistence type="inferred from homology"/>
<dbReference type="OrthoDB" id="19261at2759"/>
<evidence type="ECO:0000256" key="2">
    <source>
        <dbReference type="ARBA" id="ARBA00010676"/>
    </source>
</evidence>
<protein>
    <submittedName>
        <fullName evidence="9">DBH-like monooxygenase protein 1</fullName>
    </submittedName>
</protein>
<evidence type="ECO:0000256" key="1">
    <source>
        <dbReference type="ARBA" id="ARBA00004370"/>
    </source>
</evidence>
<gene>
    <name evidence="9" type="ORF">Fcan01_10985</name>
</gene>
<dbReference type="GO" id="GO:0042421">
    <property type="term" value="P:norepinephrine biosynthetic process"/>
    <property type="evidence" value="ECO:0007669"/>
    <property type="project" value="TreeGrafter"/>
</dbReference>
<dbReference type="InterPro" id="IPR028460">
    <property type="entry name" value="Tbh/DBH"/>
</dbReference>
<dbReference type="OMA" id="NTCTIAM"/>
<feature type="chain" id="PRO_5012895132" evidence="7">
    <location>
        <begin position="20"/>
        <end position="597"/>
    </location>
</feature>
<dbReference type="InterPro" id="IPR045266">
    <property type="entry name" value="DOH_DOMON"/>
</dbReference>
<dbReference type="GO" id="GO:0030667">
    <property type="term" value="C:secretory granule membrane"/>
    <property type="evidence" value="ECO:0007669"/>
    <property type="project" value="TreeGrafter"/>
</dbReference>
<dbReference type="FunFam" id="2.60.40.1210:FF:000001">
    <property type="entry name" value="Monooxygenase, DBH-like 1, like"/>
    <property type="match status" value="1"/>
</dbReference>
<name>A0A226E7Q9_FOLCA</name>
<keyword evidence="6" id="KW-0325">Glycoprotein</keyword>
<reference evidence="9 10" key="1">
    <citation type="submission" date="2015-12" db="EMBL/GenBank/DDBJ databases">
        <title>The genome of Folsomia candida.</title>
        <authorList>
            <person name="Faddeeva A."/>
            <person name="Derks M.F."/>
            <person name="Anvar Y."/>
            <person name="Smit S."/>
            <person name="Van Straalen N."/>
            <person name="Roelofs D."/>
        </authorList>
    </citation>
    <scope>NUCLEOTIDE SEQUENCE [LARGE SCALE GENOMIC DNA]</scope>
    <source>
        <strain evidence="9 10">VU population</strain>
        <tissue evidence="9">Whole body</tissue>
    </source>
</reference>
<keyword evidence="9" id="KW-0503">Monooxygenase</keyword>
<evidence type="ECO:0000259" key="8">
    <source>
        <dbReference type="PROSITE" id="PS50836"/>
    </source>
</evidence>
<keyword evidence="4" id="KW-0472">Membrane</keyword>
<accession>A0A226E7Q9</accession>
<comment type="subcellular location">
    <subcellularLocation>
        <location evidence="1">Membrane</location>
    </subcellularLocation>
</comment>
<dbReference type="EMBL" id="LNIX01000005">
    <property type="protein sequence ID" value="OXA53350.1"/>
    <property type="molecule type" value="Genomic_DNA"/>
</dbReference>
<evidence type="ECO:0000313" key="10">
    <source>
        <dbReference type="Proteomes" id="UP000198287"/>
    </source>
</evidence>
<dbReference type="InterPro" id="IPR008977">
    <property type="entry name" value="PHM/PNGase_F_dom_sf"/>
</dbReference>
<dbReference type="InterPro" id="IPR000945">
    <property type="entry name" value="DBH-like"/>
</dbReference>
<organism evidence="9 10">
    <name type="scientific">Folsomia candida</name>
    <name type="common">Springtail</name>
    <dbReference type="NCBI Taxonomy" id="158441"/>
    <lineage>
        <taxon>Eukaryota</taxon>
        <taxon>Metazoa</taxon>
        <taxon>Ecdysozoa</taxon>
        <taxon>Arthropoda</taxon>
        <taxon>Hexapoda</taxon>
        <taxon>Collembola</taxon>
        <taxon>Entomobryomorpha</taxon>
        <taxon>Isotomoidea</taxon>
        <taxon>Isotomidae</taxon>
        <taxon>Proisotominae</taxon>
        <taxon>Folsomia</taxon>
    </lineage>
</organism>
<dbReference type="GO" id="GO:0006589">
    <property type="term" value="P:octopamine biosynthetic process"/>
    <property type="evidence" value="ECO:0007669"/>
    <property type="project" value="TreeGrafter"/>
</dbReference>
<sequence length="597" mass="67627">MIKLLISLTLLAFVAITSAKSVPTNGINLKNVEVLDNDGKYILGWEVVGDEIIFEIEAATLGWVGFGISPTGGMTGADIIIGGVMPDGVPYFEDRFGVGQTVPKVDDHNDWTLLVAMEFALSGKTVLRFSRALNTCDDEDYPIGNDTSRLIWSMGETDVIQYHNTQRGTKSTNLLHADVPEVDLDKVTTWPMILDMEMPDQDTSYWCSFHRGPTLETKNHIVGFDAKLPSSESLRHTHHFILYNCFIPPGSNETMDEVFDDHTVDKGVTGGHCYDEMSPLPIGYCKEYVFVWSKGGKQMVFPENVGYPIGNEPGKLYYMLEIHYDNPDKLTGVQFESGVEFYYTNELREHDAGLVTLGHDVEISLTVPPNTPDFLVVGHCAPGCTEKFPADGLTVFNSLLHSHLSGRKIKTRHFRGNVELPWIDFDDHYDFDYQQNKPLMEYVKVLPGDQVTVECIYDSTWKNGEIVLGGLSTREEMCEAILWYYPKIDIDICGSEYDIDMHIKEFGVTEYHSEMTNTLNKYFIDAPPSLEGDFYNSISFKFNWTEEFKSGYADRRQNGMHVGDCHVRKDGESWYFDVAYPENYEKYVPEDKCANTN</sequence>
<evidence type="ECO:0000256" key="7">
    <source>
        <dbReference type="SAM" id="SignalP"/>
    </source>
</evidence>
<dbReference type="Pfam" id="PF03712">
    <property type="entry name" value="Cu2_monoox_C"/>
    <property type="match status" value="1"/>
</dbReference>
<dbReference type="Gene3D" id="2.60.40.1210">
    <property type="entry name" value="Cellobiose dehydrogenase, cytochrome domain"/>
    <property type="match status" value="1"/>
</dbReference>
<dbReference type="GO" id="GO:0004500">
    <property type="term" value="F:dopamine beta-monooxygenase activity"/>
    <property type="evidence" value="ECO:0007669"/>
    <property type="project" value="InterPro"/>
</dbReference>
<dbReference type="InterPro" id="IPR036939">
    <property type="entry name" value="Cu2_ascorb_mOase_N_sf"/>
</dbReference>
<dbReference type="Gene3D" id="2.60.120.230">
    <property type="match status" value="1"/>
</dbReference>
<dbReference type="SUPFAM" id="SSF49344">
    <property type="entry name" value="CBD9-like"/>
    <property type="match status" value="1"/>
</dbReference>
<dbReference type="InterPro" id="IPR000323">
    <property type="entry name" value="Cu2_ascorb_mOase_N"/>
</dbReference>
<dbReference type="PANTHER" id="PTHR10157:SF23">
    <property type="entry name" value="MOXD1 HOMOLOG 1"/>
    <property type="match status" value="1"/>
</dbReference>
<dbReference type="PANTHER" id="PTHR10157">
    <property type="entry name" value="DOPAMINE BETA HYDROXYLASE RELATED"/>
    <property type="match status" value="1"/>
</dbReference>
<keyword evidence="9" id="KW-0560">Oxidoreductase</keyword>